<accession>A0ABN9G2P3</accession>
<sequence>MKSLRADVLFLQETHFRADHIPKFSNANYPTVYHSVNTEVKAKGVSILIS</sequence>
<organism evidence="1 2">
    <name type="scientific">Staurois parvus</name>
    <dbReference type="NCBI Taxonomy" id="386267"/>
    <lineage>
        <taxon>Eukaryota</taxon>
        <taxon>Metazoa</taxon>
        <taxon>Chordata</taxon>
        <taxon>Craniata</taxon>
        <taxon>Vertebrata</taxon>
        <taxon>Euteleostomi</taxon>
        <taxon>Amphibia</taxon>
        <taxon>Batrachia</taxon>
        <taxon>Anura</taxon>
        <taxon>Neobatrachia</taxon>
        <taxon>Ranoidea</taxon>
        <taxon>Ranidae</taxon>
        <taxon>Staurois</taxon>
    </lineage>
</organism>
<gene>
    <name evidence="1" type="ORF">SPARVUS_LOCUS13142947</name>
</gene>
<proteinExistence type="predicted"/>
<evidence type="ECO:0000313" key="2">
    <source>
        <dbReference type="Proteomes" id="UP001162483"/>
    </source>
</evidence>
<dbReference type="Gene3D" id="3.60.10.10">
    <property type="entry name" value="Endonuclease/exonuclease/phosphatase"/>
    <property type="match status" value="1"/>
</dbReference>
<comment type="caution">
    <text evidence="1">The sequence shown here is derived from an EMBL/GenBank/DDBJ whole genome shotgun (WGS) entry which is preliminary data.</text>
</comment>
<evidence type="ECO:0008006" key="3">
    <source>
        <dbReference type="Google" id="ProtNLM"/>
    </source>
</evidence>
<evidence type="ECO:0000313" key="1">
    <source>
        <dbReference type="EMBL" id="CAI9602475.1"/>
    </source>
</evidence>
<dbReference type="Proteomes" id="UP001162483">
    <property type="component" value="Unassembled WGS sequence"/>
</dbReference>
<dbReference type="EMBL" id="CATNWA010017693">
    <property type="protein sequence ID" value="CAI9602475.1"/>
    <property type="molecule type" value="Genomic_DNA"/>
</dbReference>
<dbReference type="InterPro" id="IPR036691">
    <property type="entry name" value="Endo/exonu/phosph_ase_sf"/>
</dbReference>
<protein>
    <recommendedName>
        <fullName evidence="3">Endonuclease/exonuclease/phosphatase domain-containing protein</fullName>
    </recommendedName>
</protein>
<reference evidence="1" key="1">
    <citation type="submission" date="2023-05" db="EMBL/GenBank/DDBJ databases">
        <authorList>
            <person name="Stuckert A."/>
        </authorList>
    </citation>
    <scope>NUCLEOTIDE SEQUENCE</scope>
</reference>
<keyword evidence="2" id="KW-1185">Reference proteome</keyword>
<name>A0ABN9G2P3_9NEOB</name>